<sequence length="436" mass="49633">MKNKPNFLIVISFDCLSGLDFPVLEQLPNFKEFLHKASYSKNVESIYPSVTYPCHATIVTGKLPKNHGIINNTFIQPGWESPDWYWERKYIKGTTLYDEAKKAGMKTAALLWPVTAKADIDYNMPEIFANRRWHNQILVSLMNGTPMYQLEMNKKFGHIRKGLNQPALDDFVLESTVQTIKDKKPNLLLVHFTDLDTQRHYHGFSSKEAMDAIKRHDDRLGRIISALKEAGIFEESAVIALGDHSALDESKAIKLNVLLQKRGLLTADEKGNVKDWRVYCKSCDGSAYIYVKDERDDEAKAAVKQLLDELMKERENGIENVLTGEEAAKTGADDNCVFMIEALKGYYFSEAITGHYLEDIREQDVKEKIYTYACHGYSPWKPDYQTIFMASGKGIKPNKVIDHMRLIDEGPTLARLLGLEIGEVDGRPIEELLDLE</sequence>
<dbReference type="Gene3D" id="3.40.720.10">
    <property type="entry name" value="Alkaline Phosphatase, subunit A"/>
    <property type="match status" value="1"/>
</dbReference>
<dbReference type="PANTHER" id="PTHR10151:SF120">
    <property type="entry name" value="BIS(5'-ADENOSYL)-TRIPHOSPHATASE"/>
    <property type="match status" value="1"/>
</dbReference>
<dbReference type="AlphaFoldDB" id="A0A370GQW3"/>
<protein>
    <submittedName>
        <fullName evidence="1">Putative AlkP superfamily pyrophosphatase or phosphodiesterase</fullName>
    </submittedName>
</protein>
<comment type="caution">
    <text evidence="1">The sequence shown here is derived from an EMBL/GenBank/DDBJ whole genome shotgun (WGS) entry which is preliminary data.</text>
</comment>
<name>A0A370GQW3_9BACI</name>
<dbReference type="GO" id="GO:0016787">
    <property type="term" value="F:hydrolase activity"/>
    <property type="evidence" value="ECO:0007669"/>
    <property type="project" value="UniProtKB-ARBA"/>
</dbReference>
<evidence type="ECO:0000313" key="2">
    <source>
        <dbReference type="Proteomes" id="UP000255326"/>
    </source>
</evidence>
<dbReference type="SUPFAM" id="SSF53649">
    <property type="entry name" value="Alkaline phosphatase-like"/>
    <property type="match status" value="1"/>
</dbReference>
<evidence type="ECO:0000313" key="1">
    <source>
        <dbReference type="EMBL" id="RDI45891.1"/>
    </source>
</evidence>
<keyword evidence="2" id="KW-1185">Reference proteome</keyword>
<dbReference type="OrthoDB" id="9779418at2"/>
<dbReference type="InterPro" id="IPR002591">
    <property type="entry name" value="Phosphodiest/P_Trfase"/>
</dbReference>
<dbReference type="Pfam" id="PF01663">
    <property type="entry name" value="Phosphodiest"/>
    <property type="match status" value="1"/>
</dbReference>
<gene>
    <name evidence="1" type="ORF">DFR59_102526</name>
</gene>
<dbReference type="EMBL" id="QQAY01000002">
    <property type="protein sequence ID" value="RDI45891.1"/>
    <property type="molecule type" value="Genomic_DNA"/>
</dbReference>
<accession>A0A370GQW3</accession>
<dbReference type="PANTHER" id="PTHR10151">
    <property type="entry name" value="ECTONUCLEOTIDE PYROPHOSPHATASE/PHOSPHODIESTERASE"/>
    <property type="match status" value="1"/>
</dbReference>
<dbReference type="CDD" id="cd16018">
    <property type="entry name" value="Enpp"/>
    <property type="match status" value="1"/>
</dbReference>
<dbReference type="Proteomes" id="UP000255326">
    <property type="component" value="Unassembled WGS sequence"/>
</dbReference>
<organism evidence="1 2">
    <name type="scientific">Falsibacillus pallidus</name>
    <dbReference type="NCBI Taxonomy" id="493781"/>
    <lineage>
        <taxon>Bacteria</taxon>
        <taxon>Bacillati</taxon>
        <taxon>Bacillota</taxon>
        <taxon>Bacilli</taxon>
        <taxon>Bacillales</taxon>
        <taxon>Bacillaceae</taxon>
        <taxon>Falsibacillus</taxon>
    </lineage>
</organism>
<dbReference type="RefSeq" id="WP_114744694.1">
    <property type="nucleotide sequence ID" value="NZ_QQAY01000002.1"/>
</dbReference>
<proteinExistence type="predicted"/>
<reference evidence="1 2" key="1">
    <citation type="submission" date="2018-07" db="EMBL/GenBank/DDBJ databases">
        <title>Genomic Encyclopedia of Type Strains, Phase IV (KMG-IV): sequencing the most valuable type-strain genomes for metagenomic binning, comparative biology and taxonomic classification.</title>
        <authorList>
            <person name="Goeker M."/>
        </authorList>
    </citation>
    <scope>NUCLEOTIDE SEQUENCE [LARGE SCALE GENOMIC DNA]</scope>
    <source>
        <strain evidence="1 2">DSM 25281</strain>
    </source>
</reference>
<dbReference type="InterPro" id="IPR017850">
    <property type="entry name" value="Alkaline_phosphatase_core_sf"/>
</dbReference>